<dbReference type="InterPro" id="IPR000073">
    <property type="entry name" value="AB_hydrolase_1"/>
</dbReference>
<dbReference type="InterPro" id="IPR050266">
    <property type="entry name" value="AB_hydrolase_sf"/>
</dbReference>
<gene>
    <name evidence="2" type="ORF">RYX45_06555</name>
</gene>
<protein>
    <submittedName>
        <fullName evidence="2">Alpha/beta hydrolase</fullName>
    </submittedName>
</protein>
<reference evidence="2" key="1">
    <citation type="submission" date="2023-10" db="EMBL/GenBank/DDBJ databases">
        <title>Screening of Alkalihalophilus pseudofirmusBZ-TG-HK211 and Its Alleviation of Salt Stress on Rapeseed Growth.</title>
        <authorList>
            <person name="Zhao B."/>
            <person name="Guo T."/>
        </authorList>
    </citation>
    <scope>NUCLEOTIDE SEQUENCE</scope>
    <source>
        <strain evidence="2">BZ-TG-HK211</strain>
    </source>
</reference>
<dbReference type="SUPFAM" id="SSF53474">
    <property type="entry name" value="alpha/beta-Hydrolases"/>
    <property type="match status" value="1"/>
</dbReference>
<dbReference type="Gene3D" id="3.40.50.1820">
    <property type="entry name" value="alpha/beta hydrolase"/>
    <property type="match status" value="1"/>
</dbReference>
<dbReference type="RefSeq" id="WP_323466277.1">
    <property type="nucleotide sequence ID" value="NZ_CP144224.1"/>
</dbReference>
<dbReference type="Proteomes" id="UP001285636">
    <property type="component" value="Unassembled WGS sequence"/>
</dbReference>
<dbReference type="InterPro" id="IPR029058">
    <property type="entry name" value="AB_hydrolase_fold"/>
</dbReference>
<dbReference type="GO" id="GO:0016787">
    <property type="term" value="F:hydrolase activity"/>
    <property type="evidence" value="ECO:0007669"/>
    <property type="project" value="UniProtKB-KW"/>
</dbReference>
<accession>A0AAJ2KTN5</accession>
<evidence type="ECO:0000313" key="3">
    <source>
        <dbReference type="Proteomes" id="UP001285636"/>
    </source>
</evidence>
<feature type="domain" description="AB hydrolase-1" evidence="1">
    <location>
        <begin position="21"/>
        <end position="256"/>
    </location>
</feature>
<dbReference type="PRINTS" id="PR00111">
    <property type="entry name" value="ABHYDROLASE"/>
</dbReference>
<sequence>MGICHASKGTIHYKIEGEGTPILILHPLGTDYRSMYLWLEPLFKRCTGFQRIYIDLPGHGESTASHQLKTTDDMLQNILEFINTKLDNQLFSLIGCSFGGYIAQGILDHNINQVQSLCLLAPVLHLKEGNLPMQTMVSDHTDESIIKQWNADVKNAYNSLMTYQNGKNAKRFLDEIQPGRLLVNKEVINNEWKENHYLFSKIPLTNVKRATHNVLIIVGKQDHICGYQDHLDYFEKFPNKSYVAINNAGHLLHIEKRDFVLSMIEEWLHGIHKKD</sequence>
<dbReference type="Pfam" id="PF00561">
    <property type="entry name" value="Abhydrolase_1"/>
    <property type="match status" value="1"/>
</dbReference>
<evidence type="ECO:0000259" key="1">
    <source>
        <dbReference type="Pfam" id="PF00561"/>
    </source>
</evidence>
<evidence type="ECO:0000313" key="2">
    <source>
        <dbReference type="EMBL" id="MDV2884832.1"/>
    </source>
</evidence>
<dbReference type="PANTHER" id="PTHR43798:SF6">
    <property type="entry name" value="HYDROLASE, PUTATIVE (AFU_ORTHOLOGUE AFUA_4G13070)-RELATED"/>
    <property type="match status" value="1"/>
</dbReference>
<dbReference type="PANTHER" id="PTHR43798">
    <property type="entry name" value="MONOACYLGLYCEROL LIPASE"/>
    <property type="match status" value="1"/>
</dbReference>
<dbReference type="EMBL" id="JAWJAY010000001">
    <property type="protein sequence ID" value="MDV2884832.1"/>
    <property type="molecule type" value="Genomic_DNA"/>
</dbReference>
<comment type="caution">
    <text evidence="2">The sequence shown here is derived from an EMBL/GenBank/DDBJ whole genome shotgun (WGS) entry which is preliminary data.</text>
</comment>
<keyword evidence="2" id="KW-0378">Hydrolase</keyword>
<dbReference type="AlphaFoldDB" id="A0AAJ2KTN5"/>
<organism evidence="2 3">
    <name type="scientific">Alkalihalophilus pseudofirmus</name>
    <name type="common">Bacillus pseudofirmus</name>
    <dbReference type="NCBI Taxonomy" id="79885"/>
    <lineage>
        <taxon>Bacteria</taxon>
        <taxon>Bacillati</taxon>
        <taxon>Bacillota</taxon>
        <taxon>Bacilli</taxon>
        <taxon>Bacillales</taxon>
        <taxon>Bacillaceae</taxon>
        <taxon>Alkalihalophilus</taxon>
    </lineage>
</organism>
<proteinExistence type="predicted"/>
<name>A0AAJ2KTN5_ALKPS</name>